<feature type="compositionally biased region" description="Basic and acidic residues" evidence="1">
    <location>
        <begin position="20"/>
        <end position="33"/>
    </location>
</feature>
<evidence type="ECO:0000313" key="2">
    <source>
        <dbReference type="EMBL" id="CAK0884186.1"/>
    </source>
</evidence>
<evidence type="ECO:0000256" key="1">
    <source>
        <dbReference type="SAM" id="MobiDB-lite"/>
    </source>
</evidence>
<name>A0ABN9WCZ3_9DINO</name>
<organism evidence="2 3">
    <name type="scientific">Prorocentrum cordatum</name>
    <dbReference type="NCBI Taxonomy" id="2364126"/>
    <lineage>
        <taxon>Eukaryota</taxon>
        <taxon>Sar</taxon>
        <taxon>Alveolata</taxon>
        <taxon>Dinophyceae</taxon>
        <taxon>Prorocentrales</taxon>
        <taxon>Prorocentraceae</taxon>
        <taxon>Prorocentrum</taxon>
    </lineage>
</organism>
<gene>
    <name evidence="2" type="ORF">PCOR1329_LOCUS66190</name>
</gene>
<accession>A0ABN9WCZ3</accession>
<reference evidence="2" key="1">
    <citation type="submission" date="2023-10" db="EMBL/GenBank/DDBJ databases">
        <authorList>
            <person name="Chen Y."/>
            <person name="Shah S."/>
            <person name="Dougan E. K."/>
            <person name="Thang M."/>
            <person name="Chan C."/>
        </authorList>
    </citation>
    <scope>NUCLEOTIDE SEQUENCE [LARGE SCALE GENOMIC DNA]</scope>
</reference>
<feature type="region of interest" description="Disordered" evidence="1">
    <location>
        <begin position="1"/>
        <end position="33"/>
    </location>
</feature>
<evidence type="ECO:0000313" key="3">
    <source>
        <dbReference type="Proteomes" id="UP001189429"/>
    </source>
</evidence>
<feature type="non-terminal residue" evidence="2">
    <location>
        <position position="107"/>
    </location>
</feature>
<protein>
    <submittedName>
        <fullName evidence="2">Uncharacterized protein</fullName>
    </submittedName>
</protein>
<sequence length="107" mass="12327">MQKELDNLAQKAVETSEQVAEAKEQVERSFRDKTNTEGQLLWEQVQRNEVAIELGDVRNANEEKMDRIAEEEAATERLRESRPVIAKEVRALGDKYVQAQRDKATLQ</sequence>
<dbReference type="EMBL" id="CAUYUJ010018512">
    <property type="protein sequence ID" value="CAK0884186.1"/>
    <property type="molecule type" value="Genomic_DNA"/>
</dbReference>
<comment type="caution">
    <text evidence="2">The sequence shown here is derived from an EMBL/GenBank/DDBJ whole genome shotgun (WGS) entry which is preliminary data.</text>
</comment>
<dbReference type="Proteomes" id="UP001189429">
    <property type="component" value="Unassembled WGS sequence"/>
</dbReference>
<proteinExistence type="predicted"/>
<keyword evidence="3" id="KW-1185">Reference proteome</keyword>